<dbReference type="PANTHER" id="PTHR32322">
    <property type="entry name" value="INNER MEMBRANE TRANSPORTER"/>
    <property type="match status" value="1"/>
</dbReference>
<comment type="similarity">
    <text evidence="2">Belongs to the EamA transporter family.</text>
</comment>
<dbReference type="InterPro" id="IPR037185">
    <property type="entry name" value="EmrE-like"/>
</dbReference>
<feature type="transmembrane region" description="Helical" evidence="6">
    <location>
        <begin position="55"/>
        <end position="76"/>
    </location>
</feature>
<feature type="transmembrane region" description="Helical" evidence="6">
    <location>
        <begin position="82"/>
        <end position="103"/>
    </location>
</feature>
<comment type="caution">
    <text evidence="8">The sequence shown here is derived from an EMBL/GenBank/DDBJ whole genome shotgun (WGS) entry which is preliminary data.</text>
</comment>
<reference evidence="8 9" key="1">
    <citation type="journal article" date="2016" name="Nat. Commun.">
        <title>Thousands of microbial genomes shed light on interconnected biogeochemical processes in an aquifer system.</title>
        <authorList>
            <person name="Anantharaman K."/>
            <person name="Brown C.T."/>
            <person name="Hug L.A."/>
            <person name="Sharon I."/>
            <person name="Castelle C.J."/>
            <person name="Probst A.J."/>
            <person name="Thomas B.C."/>
            <person name="Singh A."/>
            <person name="Wilkins M.J."/>
            <person name="Karaoz U."/>
            <person name="Brodie E.L."/>
            <person name="Williams K.H."/>
            <person name="Hubbard S.S."/>
            <person name="Banfield J.F."/>
        </authorList>
    </citation>
    <scope>NUCLEOTIDE SEQUENCE [LARGE SCALE GENOMIC DNA]</scope>
</reference>
<organism evidence="8 9">
    <name type="scientific">Candidatus Gottesmanbacteria bacterium RBG_16_52_11</name>
    <dbReference type="NCBI Taxonomy" id="1798374"/>
    <lineage>
        <taxon>Bacteria</taxon>
        <taxon>Candidatus Gottesmaniibacteriota</taxon>
    </lineage>
</organism>
<feature type="transmembrane region" description="Helical" evidence="6">
    <location>
        <begin position="172"/>
        <end position="195"/>
    </location>
</feature>
<keyword evidence="5 6" id="KW-0472">Membrane</keyword>
<gene>
    <name evidence="8" type="ORF">A2Z33_07445</name>
</gene>
<feature type="domain" description="EamA" evidence="7">
    <location>
        <begin position="142"/>
        <end position="281"/>
    </location>
</feature>
<dbReference type="STRING" id="1798374.A2Z33_07445"/>
<evidence type="ECO:0000256" key="4">
    <source>
        <dbReference type="ARBA" id="ARBA00022989"/>
    </source>
</evidence>
<feature type="transmembrane region" description="Helical" evidence="6">
    <location>
        <begin position="264"/>
        <end position="283"/>
    </location>
</feature>
<dbReference type="PANTHER" id="PTHR32322:SF2">
    <property type="entry name" value="EAMA DOMAIN-CONTAINING PROTEIN"/>
    <property type="match status" value="1"/>
</dbReference>
<dbReference type="InterPro" id="IPR050638">
    <property type="entry name" value="AA-Vitamin_Transporters"/>
</dbReference>
<name>A0A1F5YN33_9BACT</name>
<accession>A0A1F5YN33</accession>
<evidence type="ECO:0000313" key="9">
    <source>
        <dbReference type="Proteomes" id="UP000178448"/>
    </source>
</evidence>
<dbReference type="SUPFAM" id="SSF103481">
    <property type="entry name" value="Multidrug resistance efflux transporter EmrE"/>
    <property type="match status" value="2"/>
</dbReference>
<keyword evidence="4 6" id="KW-1133">Transmembrane helix</keyword>
<dbReference type="GO" id="GO:0016020">
    <property type="term" value="C:membrane"/>
    <property type="evidence" value="ECO:0007669"/>
    <property type="project" value="UniProtKB-SubCell"/>
</dbReference>
<dbReference type="Pfam" id="PF00892">
    <property type="entry name" value="EamA"/>
    <property type="match status" value="2"/>
</dbReference>
<dbReference type="EMBL" id="MFJD01000012">
    <property type="protein sequence ID" value="OGG01601.1"/>
    <property type="molecule type" value="Genomic_DNA"/>
</dbReference>
<keyword evidence="3 6" id="KW-0812">Transmembrane</keyword>
<feature type="transmembrane region" description="Helical" evidence="6">
    <location>
        <begin position="141"/>
        <end position="160"/>
    </location>
</feature>
<dbReference type="AlphaFoldDB" id="A0A1F5YN33"/>
<sequence length="293" mass="31729">MLAAALLWSTAGVTTKVLLRVIPPYMLAYIRFAIAGIIMLPLLMRSRIPNIRHLALHIIPVSLLGSGNILFFYLGIERTTVHAASMIYTAQTLIVAVLAYILIRERISRRKLIGVLTGFAGVAVITLIPALQKGASVSGDLTGNICIIAATVCWSLYTIGSRQLLTKYDYSARTLTAVSILTSAAVFGIATAIRADHFPWVTVLRPANAVLLLHLAVMLTVVTYLLYQWAIKHSSAVTASLVQYLQPVASIALAIVFLGERLSWGFVLGSLLVFAGLYLTSGLTPADLRLRRG</sequence>
<evidence type="ECO:0000256" key="2">
    <source>
        <dbReference type="ARBA" id="ARBA00007362"/>
    </source>
</evidence>
<evidence type="ECO:0000256" key="6">
    <source>
        <dbReference type="SAM" id="Phobius"/>
    </source>
</evidence>
<feature type="transmembrane region" description="Helical" evidence="6">
    <location>
        <begin position="239"/>
        <end position="258"/>
    </location>
</feature>
<protein>
    <recommendedName>
        <fullName evidence="7">EamA domain-containing protein</fullName>
    </recommendedName>
</protein>
<feature type="domain" description="EamA" evidence="7">
    <location>
        <begin position="1"/>
        <end position="126"/>
    </location>
</feature>
<feature type="transmembrane region" description="Helical" evidence="6">
    <location>
        <begin position="112"/>
        <end position="129"/>
    </location>
</feature>
<evidence type="ECO:0000256" key="3">
    <source>
        <dbReference type="ARBA" id="ARBA00022692"/>
    </source>
</evidence>
<feature type="transmembrane region" description="Helical" evidence="6">
    <location>
        <begin position="25"/>
        <end position="43"/>
    </location>
</feature>
<evidence type="ECO:0000256" key="5">
    <source>
        <dbReference type="ARBA" id="ARBA00023136"/>
    </source>
</evidence>
<dbReference type="InterPro" id="IPR000620">
    <property type="entry name" value="EamA_dom"/>
</dbReference>
<dbReference type="Proteomes" id="UP000178448">
    <property type="component" value="Unassembled WGS sequence"/>
</dbReference>
<comment type="subcellular location">
    <subcellularLocation>
        <location evidence="1">Membrane</location>
        <topology evidence="1">Multi-pass membrane protein</topology>
    </subcellularLocation>
</comment>
<evidence type="ECO:0000259" key="7">
    <source>
        <dbReference type="Pfam" id="PF00892"/>
    </source>
</evidence>
<feature type="transmembrane region" description="Helical" evidence="6">
    <location>
        <begin position="207"/>
        <end position="227"/>
    </location>
</feature>
<proteinExistence type="inferred from homology"/>
<evidence type="ECO:0000313" key="8">
    <source>
        <dbReference type="EMBL" id="OGG01601.1"/>
    </source>
</evidence>
<evidence type="ECO:0000256" key="1">
    <source>
        <dbReference type="ARBA" id="ARBA00004141"/>
    </source>
</evidence>